<dbReference type="RefSeq" id="WP_099686809.1">
    <property type="nucleotide sequence ID" value="NZ_NWUW01000100.1"/>
</dbReference>
<dbReference type="AlphaFoldDB" id="A0A2G6Q4J3"/>
<organism evidence="1 2">
    <name type="scientific">Bacillus fungorum</name>
    <dbReference type="NCBI Taxonomy" id="2039284"/>
    <lineage>
        <taxon>Bacteria</taxon>
        <taxon>Bacillati</taxon>
        <taxon>Bacillota</taxon>
        <taxon>Bacilli</taxon>
        <taxon>Bacillales</taxon>
        <taxon>Bacillaceae</taxon>
        <taxon>Bacillus</taxon>
    </lineage>
</organism>
<dbReference type="Pfam" id="PF13424">
    <property type="entry name" value="TPR_12"/>
    <property type="match status" value="1"/>
</dbReference>
<reference evidence="1 2" key="1">
    <citation type="submission" date="2017-09" db="EMBL/GenBank/DDBJ databases">
        <title>Biocontrol bacteria screening and application from spent mushroom substrate.</title>
        <authorList>
            <person name="Sun X."/>
        </authorList>
    </citation>
    <scope>NUCLEOTIDE SEQUENCE [LARGE SCALE GENOMIC DNA]</scope>
    <source>
        <strain evidence="1 2">100374</strain>
    </source>
</reference>
<evidence type="ECO:0000313" key="2">
    <source>
        <dbReference type="Proteomes" id="UP000228484"/>
    </source>
</evidence>
<gene>
    <name evidence="1" type="ORF">CO726_30635</name>
</gene>
<comment type="caution">
    <text evidence="1">The sequence shown here is derived from an EMBL/GenBank/DDBJ whole genome shotgun (WGS) entry which is preliminary data.</text>
</comment>
<dbReference type="InterPro" id="IPR011990">
    <property type="entry name" value="TPR-like_helical_dom_sf"/>
</dbReference>
<evidence type="ECO:0000313" key="1">
    <source>
        <dbReference type="EMBL" id="PIE91722.1"/>
    </source>
</evidence>
<dbReference type="SMART" id="SM00028">
    <property type="entry name" value="TPR"/>
    <property type="match status" value="5"/>
</dbReference>
<dbReference type="Pfam" id="PF18801">
    <property type="entry name" value="RapH_N"/>
    <property type="match status" value="1"/>
</dbReference>
<dbReference type="SUPFAM" id="SSF48452">
    <property type="entry name" value="TPR-like"/>
    <property type="match status" value="1"/>
</dbReference>
<dbReference type="Gene3D" id="1.25.40.10">
    <property type="entry name" value="Tetratricopeptide repeat domain"/>
    <property type="match status" value="1"/>
</dbReference>
<proteinExistence type="predicted"/>
<protein>
    <submittedName>
        <fullName evidence="1">Uncharacterized protein</fullName>
    </submittedName>
</protein>
<dbReference type="EMBL" id="NWUW01000100">
    <property type="protein sequence ID" value="PIE91722.1"/>
    <property type="molecule type" value="Genomic_DNA"/>
</dbReference>
<accession>A0A2G6Q4J3</accession>
<keyword evidence="2" id="KW-1185">Reference proteome</keyword>
<dbReference type="InterPro" id="IPR019734">
    <property type="entry name" value="TPR_rpt"/>
</dbReference>
<name>A0A2G6Q4J3_9BACI</name>
<sequence length="364" mass="42891">MNVKTKTNNEITQLLNNWYIEIRNRHVGNAYKLKTDIEKRIQNIEEDQNLLLYYSLIDFGYNYLIDNLSISKNSFDKIDALGNPTDEFLAYYYHFYKAIHSNAIGNYNAAREHYDKAEKLLGNIPDEIEKAEFYYNQATFHYHFYQALIAIKQVTKAKEIFKKHNGYDIKIGYCNNLLGLACTHLKEWELAEEYFISAMDIFKKQNNENPILVVRQNLGLMYANQNLSELAIRYLTEVCEIMPNNYKAIFVKAKEHSKIGENEIASKLIEKGLTISNKLGIIEYQYRFKIIKAINEKVPAQTLENTILEGINYFKTEELWEYIQEYNEKVAVLFHQENNFEKASKYFYLSHQAKEEKSKKEGLK</sequence>
<dbReference type="Proteomes" id="UP000228484">
    <property type="component" value="Unassembled WGS sequence"/>
</dbReference>